<accession>A0A9Q3EYZ2</accession>
<evidence type="ECO:0000313" key="3">
    <source>
        <dbReference type="Proteomes" id="UP000765509"/>
    </source>
</evidence>
<reference evidence="2" key="1">
    <citation type="submission" date="2021-03" db="EMBL/GenBank/DDBJ databases">
        <title>Draft genome sequence of rust myrtle Austropuccinia psidii MF-1, a brazilian biotype.</title>
        <authorList>
            <person name="Quecine M.C."/>
            <person name="Pachon D.M.R."/>
            <person name="Bonatelli M.L."/>
            <person name="Correr F.H."/>
            <person name="Franceschini L.M."/>
            <person name="Leite T.F."/>
            <person name="Margarido G.R.A."/>
            <person name="Almeida C.A."/>
            <person name="Ferrarezi J.A."/>
            <person name="Labate C.A."/>
        </authorList>
    </citation>
    <scope>NUCLEOTIDE SEQUENCE</scope>
    <source>
        <strain evidence="2">MF-1</strain>
    </source>
</reference>
<organism evidence="2 3">
    <name type="scientific">Austropuccinia psidii MF-1</name>
    <dbReference type="NCBI Taxonomy" id="1389203"/>
    <lineage>
        <taxon>Eukaryota</taxon>
        <taxon>Fungi</taxon>
        <taxon>Dikarya</taxon>
        <taxon>Basidiomycota</taxon>
        <taxon>Pucciniomycotina</taxon>
        <taxon>Pucciniomycetes</taxon>
        <taxon>Pucciniales</taxon>
        <taxon>Sphaerophragmiaceae</taxon>
        <taxon>Austropuccinia</taxon>
    </lineage>
</organism>
<proteinExistence type="predicted"/>
<feature type="compositionally biased region" description="Polar residues" evidence="1">
    <location>
        <begin position="22"/>
        <end position="32"/>
    </location>
</feature>
<name>A0A9Q3EYZ2_9BASI</name>
<protein>
    <submittedName>
        <fullName evidence="2">Uncharacterized protein</fullName>
    </submittedName>
</protein>
<evidence type="ECO:0000313" key="2">
    <source>
        <dbReference type="EMBL" id="MBW0527720.1"/>
    </source>
</evidence>
<sequence>MELESEVEWIPQGKRKGKIPSGTESTKGSAISQKKVPEIPIISDSELELMRYSNGLNSLSSKPEIKNIKEYHAKKREETKEEALVASTRKPQANPLCQEGKENKKKNWRKPYSPSYVIPKIQKDAMDNVFDMARTLMEFKDKEEERMRQPHFPKK</sequence>
<dbReference type="Proteomes" id="UP000765509">
    <property type="component" value="Unassembled WGS sequence"/>
</dbReference>
<comment type="caution">
    <text evidence="2">The sequence shown here is derived from an EMBL/GenBank/DDBJ whole genome shotgun (WGS) entry which is preliminary data.</text>
</comment>
<feature type="region of interest" description="Disordered" evidence="1">
    <location>
        <begin position="1"/>
        <end position="32"/>
    </location>
</feature>
<feature type="region of interest" description="Disordered" evidence="1">
    <location>
        <begin position="76"/>
        <end position="112"/>
    </location>
</feature>
<evidence type="ECO:0000256" key="1">
    <source>
        <dbReference type="SAM" id="MobiDB-lite"/>
    </source>
</evidence>
<dbReference type="EMBL" id="AVOT02033760">
    <property type="protein sequence ID" value="MBW0527720.1"/>
    <property type="molecule type" value="Genomic_DNA"/>
</dbReference>
<dbReference type="AlphaFoldDB" id="A0A9Q3EYZ2"/>
<gene>
    <name evidence="2" type="ORF">O181_067435</name>
</gene>
<keyword evidence="3" id="KW-1185">Reference proteome</keyword>